<dbReference type="GeneID" id="9825319"/>
<evidence type="ECO:0000259" key="1">
    <source>
        <dbReference type="Pfam" id="PF07735"/>
    </source>
</evidence>
<accession>A0A6A5HPT4</accession>
<reference evidence="2 3" key="1">
    <citation type="submission" date="2019-12" db="EMBL/GenBank/DDBJ databases">
        <title>Chromosome-level assembly of the Caenorhabditis remanei genome.</title>
        <authorList>
            <person name="Teterina A.A."/>
            <person name="Willis J.H."/>
            <person name="Phillips P.C."/>
        </authorList>
    </citation>
    <scope>NUCLEOTIDE SEQUENCE [LARGE SCALE GENOMIC DNA]</scope>
    <source>
        <strain evidence="2 3">PX506</strain>
        <tissue evidence="2">Whole organism</tissue>
    </source>
</reference>
<organism evidence="2 3">
    <name type="scientific">Caenorhabditis remanei</name>
    <name type="common">Caenorhabditis vulgaris</name>
    <dbReference type="NCBI Taxonomy" id="31234"/>
    <lineage>
        <taxon>Eukaryota</taxon>
        <taxon>Metazoa</taxon>
        <taxon>Ecdysozoa</taxon>
        <taxon>Nematoda</taxon>
        <taxon>Chromadorea</taxon>
        <taxon>Rhabditida</taxon>
        <taxon>Rhabditina</taxon>
        <taxon>Rhabditomorpha</taxon>
        <taxon>Rhabditoidea</taxon>
        <taxon>Rhabditidae</taxon>
        <taxon>Peloderinae</taxon>
        <taxon>Caenorhabditis</taxon>
    </lineage>
</organism>
<dbReference type="AlphaFoldDB" id="A0A6A5HPT4"/>
<dbReference type="InterPro" id="IPR012885">
    <property type="entry name" value="F-box_Sdz-33"/>
</dbReference>
<name>A0A6A5HPT4_CAERE</name>
<dbReference type="RefSeq" id="XP_053590932.1">
    <property type="nucleotide sequence ID" value="XM_053722287.1"/>
</dbReference>
<feature type="domain" description="Sdz-33 F-box" evidence="1">
    <location>
        <begin position="179"/>
        <end position="238"/>
    </location>
</feature>
<comment type="caution">
    <text evidence="2">The sequence shown here is derived from an EMBL/GenBank/DDBJ whole genome shotgun (WGS) entry which is preliminary data.</text>
</comment>
<dbReference type="CTD" id="9825319"/>
<dbReference type="Proteomes" id="UP000483820">
    <property type="component" value="Chromosome I"/>
</dbReference>
<dbReference type="KEGG" id="crq:GCK72_000129"/>
<feature type="domain" description="Sdz-33 F-box" evidence="1">
    <location>
        <begin position="463"/>
        <end position="522"/>
    </location>
</feature>
<dbReference type="PANTHER" id="PTHR21503">
    <property type="entry name" value="F-BOX-CONTAINING HYPOTHETICAL PROTEIN C.ELEGANS"/>
    <property type="match status" value="1"/>
</dbReference>
<sequence>MEIFELSQVSRRVLNCLHLSRIRVQTVQVASFPAVICIRETECPLDENFMIHFVQTPKPVVDQMTVNNVRINVCEKNARLKVIHCNSNQFGYGLVHVLTHFDKIFYRIDFAFGFELNTLNSMRGLLCHPIFRKCDYVQFRGENETLSNEDCEYLLEKTQPTTGITIFCKLSPDFDYKKILHFSRLRVPNLGKMPLEDLKALDSEIANLGNHQFKEVDINEFLHHWIKGNNRKLRRLKLDGFKDAPDWDILLKDIVSTEWNPKERRRYYKRVVTLNSQLLVSLFSDLNTLRKWKLSIESDMKNCCSLLQIAILGSIIGVFAHVECVFAPEINAFKRILIFLLIPECNEVAIISVTDILRNCSFDGNNGDCNSNQFGYGLVHILTHFDKLFYRMDIALGIELSTLSTMRGILCHSIFRKCNYMQILGDSETLSNEDCEYLLEKARPTLGISVCCKLGLDFNYKKILHFPRIRVPNLGKMPLEDLKALDSEIANLGNHQFTETDINEFLHHWIGGNNRKLRRLKLDGFKDAPDWDILLKDIVHTEWNPKERGRYYKSKYTHTEETIDCENGRDFRNKDGQLATVVHHSEFLDFLVWQEKVLKLSHQFNLVMEELIDIRFCKLVIPQIRNFTIQRLQVFQRHLTKVWYTETREMKNLKKGEISRSRSSDSHWYENSIA</sequence>
<gene>
    <name evidence="2" type="ORF">GCK72_000129</name>
</gene>
<evidence type="ECO:0000313" key="2">
    <source>
        <dbReference type="EMBL" id="KAF1768317.1"/>
    </source>
</evidence>
<dbReference type="EMBL" id="WUAV01000001">
    <property type="protein sequence ID" value="KAF1768317.1"/>
    <property type="molecule type" value="Genomic_DNA"/>
</dbReference>
<dbReference type="Pfam" id="PF07735">
    <property type="entry name" value="FBA_2"/>
    <property type="match status" value="2"/>
</dbReference>
<dbReference type="PANTHER" id="PTHR21503:SF8">
    <property type="entry name" value="F-BOX ASSOCIATED DOMAIN-CONTAINING PROTEIN-RELATED"/>
    <property type="match status" value="1"/>
</dbReference>
<protein>
    <recommendedName>
        <fullName evidence="1">Sdz-33 F-box domain-containing protein</fullName>
    </recommendedName>
</protein>
<evidence type="ECO:0000313" key="3">
    <source>
        <dbReference type="Proteomes" id="UP000483820"/>
    </source>
</evidence>
<proteinExistence type="predicted"/>